<dbReference type="Proteomes" id="UP000331127">
    <property type="component" value="Unassembled WGS sequence"/>
</dbReference>
<dbReference type="RefSeq" id="WP_155352487.1">
    <property type="nucleotide sequence ID" value="NZ_BAAAHL010000029.1"/>
</dbReference>
<dbReference type="SUPFAM" id="SSF48452">
    <property type="entry name" value="TPR-like"/>
    <property type="match status" value="1"/>
</dbReference>
<dbReference type="InterPro" id="IPR004027">
    <property type="entry name" value="SEC_C_motif"/>
</dbReference>
<evidence type="ECO:0008006" key="3">
    <source>
        <dbReference type="Google" id="ProtNLM"/>
    </source>
</evidence>
<organism evidence="1 2">
    <name type="scientific">Acrocarpospora macrocephala</name>
    <dbReference type="NCBI Taxonomy" id="150177"/>
    <lineage>
        <taxon>Bacteria</taxon>
        <taxon>Bacillati</taxon>
        <taxon>Actinomycetota</taxon>
        <taxon>Actinomycetes</taxon>
        <taxon>Streptosporangiales</taxon>
        <taxon>Streptosporangiaceae</taxon>
        <taxon>Acrocarpospora</taxon>
    </lineage>
</organism>
<sequence>MSSNDLVSLGELEYARRAISSGTSVDALVDRFLAAVADPALRTRDFDAGQAMVVVSEILEDAGRLDEALAVLRRADAEGIRGEYLDPAVWVPPMLHRLGRYEEAAAAFRELVKAGRADWTAYEVYAEQLEIGNDLAGALKILLSGQDRLLRQGHRRGAEILAVPLSRVQRAMGLPVDEPVDQDDWEEWDDEPDVREIFTGGVLHWPQADFGRLLTRWPGLAERIGADWDEHRTRTEKASAAFTARGIPAVLCHADYASFTAFAPDIVDEPPKETLDGYINQLHRQGATTRWPPERNARCWCGSGRKYKQCCRPRGFTA</sequence>
<dbReference type="OrthoDB" id="3343588at2"/>
<reference evidence="1 2" key="1">
    <citation type="submission" date="2019-10" db="EMBL/GenBank/DDBJ databases">
        <title>Whole genome shotgun sequence of Acrocarpospora macrocephala NBRC 16266.</title>
        <authorList>
            <person name="Ichikawa N."/>
            <person name="Kimura A."/>
            <person name="Kitahashi Y."/>
            <person name="Komaki H."/>
            <person name="Oguchi A."/>
        </authorList>
    </citation>
    <scope>NUCLEOTIDE SEQUENCE [LARGE SCALE GENOMIC DNA]</scope>
    <source>
        <strain evidence="1 2">NBRC 16266</strain>
    </source>
</reference>
<dbReference type="Pfam" id="PF02810">
    <property type="entry name" value="SEC-C"/>
    <property type="match status" value="1"/>
</dbReference>
<dbReference type="AlphaFoldDB" id="A0A5M3WD41"/>
<proteinExistence type="predicted"/>
<evidence type="ECO:0000313" key="1">
    <source>
        <dbReference type="EMBL" id="GES06746.1"/>
    </source>
</evidence>
<evidence type="ECO:0000313" key="2">
    <source>
        <dbReference type="Proteomes" id="UP000331127"/>
    </source>
</evidence>
<dbReference type="InterPro" id="IPR011990">
    <property type="entry name" value="TPR-like_helical_dom_sf"/>
</dbReference>
<dbReference type="SUPFAM" id="SSF103642">
    <property type="entry name" value="Sec-C motif"/>
    <property type="match status" value="1"/>
</dbReference>
<dbReference type="Gene3D" id="3.10.450.50">
    <property type="match status" value="1"/>
</dbReference>
<dbReference type="EMBL" id="BLAE01000004">
    <property type="protein sequence ID" value="GES06746.1"/>
    <property type="molecule type" value="Genomic_DNA"/>
</dbReference>
<comment type="caution">
    <text evidence="1">The sequence shown here is derived from an EMBL/GenBank/DDBJ whole genome shotgun (WGS) entry which is preliminary data.</text>
</comment>
<keyword evidence="2" id="KW-1185">Reference proteome</keyword>
<dbReference type="Gene3D" id="1.25.40.1040">
    <property type="match status" value="1"/>
</dbReference>
<protein>
    <recommendedName>
        <fullName evidence="3">Preprotein translocase SecA</fullName>
    </recommendedName>
</protein>
<accession>A0A5M3WD41</accession>
<name>A0A5M3WD41_9ACTN</name>
<gene>
    <name evidence="1" type="ORF">Amac_003410</name>
</gene>